<organism evidence="1">
    <name type="scientific">marine sediment metagenome</name>
    <dbReference type="NCBI Taxonomy" id="412755"/>
    <lineage>
        <taxon>unclassified sequences</taxon>
        <taxon>metagenomes</taxon>
        <taxon>ecological metagenomes</taxon>
    </lineage>
</organism>
<evidence type="ECO:0008006" key="2">
    <source>
        <dbReference type="Google" id="ProtNLM"/>
    </source>
</evidence>
<gene>
    <name evidence="1" type="ORF">LCGC14_0498850</name>
</gene>
<evidence type="ECO:0000313" key="1">
    <source>
        <dbReference type="EMBL" id="KKN63720.1"/>
    </source>
</evidence>
<accession>A0A0F9S4E1</accession>
<sequence length="243" mass="28502">MLNIENKLYIHQNIPYSFNWNKGHHNEKFNQIVTNQEELRRLRKLFTRISQGLIPNNLFNSRILPRVSQFKIKGLKSALVRSFSKILIRSSKIQRYDSSSKLPTYVQNVYENFKEINIIGHPGHEPVLKSILIKDKNSLAIEIPIWYNNDNNKIITGHIDLIQINDDVVKVIDYKPEGNFLISLPQVATYGILLKSKLKIKKLKCLTFNKNEAWEYDPNILLLDIRKYLISKSISERPWEAFL</sequence>
<name>A0A0F9S4E1_9ZZZZ</name>
<dbReference type="EMBL" id="LAZR01000581">
    <property type="protein sequence ID" value="KKN63720.1"/>
    <property type="molecule type" value="Genomic_DNA"/>
</dbReference>
<comment type="caution">
    <text evidence="1">The sequence shown here is derived from an EMBL/GenBank/DDBJ whole genome shotgun (WGS) entry which is preliminary data.</text>
</comment>
<reference evidence="1" key="1">
    <citation type="journal article" date="2015" name="Nature">
        <title>Complex archaea that bridge the gap between prokaryotes and eukaryotes.</title>
        <authorList>
            <person name="Spang A."/>
            <person name="Saw J.H."/>
            <person name="Jorgensen S.L."/>
            <person name="Zaremba-Niedzwiedzka K."/>
            <person name="Martijn J."/>
            <person name="Lind A.E."/>
            <person name="van Eijk R."/>
            <person name="Schleper C."/>
            <person name="Guy L."/>
            <person name="Ettema T.J."/>
        </authorList>
    </citation>
    <scope>NUCLEOTIDE SEQUENCE</scope>
</reference>
<proteinExistence type="predicted"/>
<protein>
    <recommendedName>
        <fullName evidence="2">PD-(D/E)XK endonuclease-like domain-containing protein</fullName>
    </recommendedName>
</protein>
<dbReference type="AlphaFoldDB" id="A0A0F9S4E1"/>